<sequence length="428" mass="44956">MSSRLRRLALSAAALCAAAGFINTATAADSAGYEEPKAYVGGSAFWNKPDSNRNMEDGWGSRVFLGTRLNSGLMFEVNGFGLQGNRDIGSGKDSAWGVGGDFLFPFTQGGFQPFVLAGGGYLDEKVNGSTDGSGYANVGLGFFVPLTEGLKLRTEGRYRAVFNDFASTNGDDPLYDVEVGLGLQADIGKRKPIDSDGDGVVDPQDACPNTPAGVTVDAKGCPLDSDGDGVPDYLDKCPNTPRGAAVNAQGCPLDSDGDGVLDYLDKCPNTPRGTPVDASGCPLDTDGDGVPDYLDKCPNTPKGLKVDATGCVREAQTIVLQNVNFEFNKATLTADSQSVLNDVATGLKSDPNMKVEIAGHTDSKGSDAYNQKLSQNRANSVKAYLVSQGVPATRLVAKGYGEKSPVATNDTDEGRAQNRRVEFRVLAK</sequence>
<keyword evidence="7" id="KW-0626">Porin</keyword>
<dbReference type="InterPro" id="IPR028974">
    <property type="entry name" value="TSP_type-3_rpt"/>
</dbReference>
<evidence type="ECO:0000256" key="11">
    <source>
        <dbReference type="SAM" id="SignalP"/>
    </source>
</evidence>
<evidence type="ECO:0000256" key="5">
    <source>
        <dbReference type="ARBA" id="ARBA00022729"/>
    </source>
</evidence>
<dbReference type="AlphaFoldDB" id="I7ZHY0"/>
<dbReference type="RefSeq" id="WP_007184451.1">
    <property type="nucleotide sequence ID" value="NZ_AKGD01000001.1"/>
</dbReference>
<dbReference type="Pfam" id="PF02412">
    <property type="entry name" value="TSP_3"/>
    <property type="match status" value="4"/>
</dbReference>
<name>I7ZHY0_9GAMM</name>
<dbReference type="SUPFAM" id="SSF56925">
    <property type="entry name" value="OMPA-like"/>
    <property type="match status" value="1"/>
</dbReference>
<dbReference type="GO" id="GO:0005509">
    <property type="term" value="F:calcium ion binding"/>
    <property type="evidence" value="ECO:0007669"/>
    <property type="project" value="InterPro"/>
</dbReference>
<feature type="domain" description="OmpA-like" evidence="12">
    <location>
        <begin position="312"/>
        <end position="428"/>
    </location>
</feature>
<dbReference type="EMBL" id="AKGD01000001">
    <property type="protein sequence ID" value="EIT71362.1"/>
    <property type="molecule type" value="Genomic_DNA"/>
</dbReference>
<dbReference type="Gene3D" id="3.30.1330.60">
    <property type="entry name" value="OmpA-like domain"/>
    <property type="match status" value="1"/>
</dbReference>
<keyword evidence="14" id="KW-1185">Reference proteome</keyword>
<keyword evidence="5 11" id="KW-0732">Signal</keyword>
<dbReference type="PRINTS" id="PR01023">
    <property type="entry name" value="NAFLGMOTY"/>
</dbReference>
<dbReference type="Pfam" id="PF00691">
    <property type="entry name" value="OmpA"/>
    <property type="match status" value="1"/>
</dbReference>
<dbReference type="SUPFAM" id="SSF103647">
    <property type="entry name" value="TSP type-3 repeat"/>
    <property type="match status" value="1"/>
</dbReference>
<dbReference type="PROSITE" id="PS01068">
    <property type="entry name" value="OMPA_1"/>
    <property type="match status" value="1"/>
</dbReference>
<organism evidence="13 14">
    <name type="scientific">Hydrocarboniphaga effusa AP103</name>
    <dbReference type="NCBI Taxonomy" id="1172194"/>
    <lineage>
        <taxon>Bacteria</taxon>
        <taxon>Pseudomonadati</taxon>
        <taxon>Pseudomonadota</taxon>
        <taxon>Gammaproteobacteria</taxon>
        <taxon>Nevskiales</taxon>
        <taxon>Nevskiaceae</taxon>
        <taxon>Hydrocarboniphaga</taxon>
    </lineage>
</organism>
<gene>
    <name evidence="13" type="ORF">WQQ_14990</name>
</gene>
<comment type="caution">
    <text evidence="13">The sequence shown here is derived from an EMBL/GenBank/DDBJ whole genome shotgun (WGS) entry which is preliminary data.</text>
</comment>
<protein>
    <recommendedName>
        <fullName evidence="12">OmpA-like domain-containing protein</fullName>
    </recommendedName>
</protein>
<dbReference type="InterPro" id="IPR006690">
    <property type="entry name" value="OMPA-like_CS"/>
</dbReference>
<dbReference type="InterPro" id="IPR011250">
    <property type="entry name" value="OMP/PagP_B-barrel"/>
</dbReference>
<keyword evidence="9" id="KW-0998">Cell outer membrane</keyword>
<dbReference type="PANTHER" id="PTHR30329:SF21">
    <property type="entry name" value="LIPOPROTEIN YIAD-RELATED"/>
    <property type="match status" value="1"/>
</dbReference>
<comment type="subcellular location">
    <subcellularLocation>
        <location evidence="1">Cell outer membrane</location>
        <topology evidence="1">Multi-pass membrane protein</topology>
    </subcellularLocation>
</comment>
<evidence type="ECO:0000256" key="2">
    <source>
        <dbReference type="ARBA" id="ARBA00022448"/>
    </source>
</evidence>
<evidence type="ECO:0000313" key="13">
    <source>
        <dbReference type="EMBL" id="EIT71362.1"/>
    </source>
</evidence>
<keyword evidence="2" id="KW-0813">Transport</keyword>
<dbReference type="InterPro" id="IPR006665">
    <property type="entry name" value="OmpA-like"/>
</dbReference>
<dbReference type="GO" id="GO:0009279">
    <property type="term" value="C:cell outer membrane"/>
    <property type="evidence" value="ECO:0007669"/>
    <property type="project" value="UniProtKB-SubCell"/>
</dbReference>
<evidence type="ECO:0000313" key="14">
    <source>
        <dbReference type="Proteomes" id="UP000003704"/>
    </source>
</evidence>
<evidence type="ECO:0000256" key="1">
    <source>
        <dbReference type="ARBA" id="ARBA00004571"/>
    </source>
</evidence>
<evidence type="ECO:0000256" key="8">
    <source>
        <dbReference type="ARBA" id="ARBA00023136"/>
    </source>
</evidence>
<feature type="signal peptide" evidence="11">
    <location>
        <begin position="1"/>
        <end position="27"/>
    </location>
</feature>
<dbReference type="GO" id="GO:0015288">
    <property type="term" value="F:porin activity"/>
    <property type="evidence" value="ECO:0007669"/>
    <property type="project" value="UniProtKB-KW"/>
</dbReference>
<feature type="chain" id="PRO_5003712708" description="OmpA-like domain-containing protein" evidence="11">
    <location>
        <begin position="28"/>
        <end position="428"/>
    </location>
</feature>
<dbReference type="Gene3D" id="2.40.160.20">
    <property type="match status" value="1"/>
</dbReference>
<dbReference type="Proteomes" id="UP000003704">
    <property type="component" value="Unassembled WGS sequence"/>
</dbReference>
<keyword evidence="6" id="KW-0406">Ion transport</keyword>
<evidence type="ECO:0000256" key="9">
    <source>
        <dbReference type="ARBA" id="ARBA00023237"/>
    </source>
</evidence>
<dbReference type="GO" id="GO:0007155">
    <property type="term" value="P:cell adhesion"/>
    <property type="evidence" value="ECO:0007669"/>
    <property type="project" value="InterPro"/>
</dbReference>
<dbReference type="PROSITE" id="PS51123">
    <property type="entry name" value="OMPA_2"/>
    <property type="match status" value="1"/>
</dbReference>
<keyword evidence="8 10" id="KW-0472">Membrane</keyword>
<dbReference type="InterPro" id="IPR036737">
    <property type="entry name" value="OmpA-like_sf"/>
</dbReference>
<keyword evidence="3" id="KW-1134">Transmembrane beta strand</keyword>
<reference evidence="13 14" key="1">
    <citation type="journal article" date="2012" name="J. Bacteriol.">
        <title>Genome Sequence of n-Alkane-Degrading Hydrocarboniphaga effusa Strain AP103T (ATCC BAA-332T).</title>
        <authorList>
            <person name="Chang H.K."/>
            <person name="Zylstra G.J."/>
            <person name="Chae J.C."/>
        </authorList>
    </citation>
    <scope>NUCLEOTIDE SEQUENCE [LARGE SCALE GENOMIC DNA]</scope>
    <source>
        <strain evidence="13 14">AP103</strain>
    </source>
</reference>
<dbReference type="InterPro" id="IPR050330">
    <property type="entry name" value="Bact_OuterMem_StrucFunc"/>
</dbReference>
<dbReference type="GO" id="GO:0006811">
    <property type="term" value="P:monoatomic ion transport"/>
    <property type="evidence" value="ECO:0007669"/>
    <property type="project" value="UniProtKB-KW"/>
</dbReference>
<keyword evidence="4" id="KW-0812">Transmembrane</keyword>
<evidence type="ECO:0000256" key="4">
    <source>
        <dbReference type="ARBA" id="ARBA00022692"/>
    </source>
</evidence>
<evidence type="ECO:0000256" key="3">
    <source>
        <dbReference type="ARBA" id="ARBA00022452"/>
    </source>
</evidence>
<dbReference type="PRINTS" id="PR01021">
    <property type="entry name" value="OMPADOMAIN"/>
</dbReference>
<dbReference type="GO" id="GO:0046930">
    <property type="term" value="C:pore complex"/>
    <property type="evidence" value="ECO:0007669"/>
    <property type="project" value="UniProtKB-KW"/>
</dbReference>
<evidence type="ECO:0000256" key="6">
    <source>
        <dbReference type="ARBA" id="ARBA00023065"/>
    </source>
</evidence>
<proteinExistence type="predicted"/>
<evidence type="ECO:0000256" key="7">
    <source>
        <dbReference type="ARBA" id="ARBA00023114"/>
    </source>
</evidence>
<dbReference type="CDD" id="cd07185">
    <property type="entry name" value="OmpA_C-like"/>
    <property type="match status" value="1"/>
</dbReference>
<dbReference type="InterPro" id="IPR003367">
    <property type="entry name" value="Thrombospondin_3-like_rpt"/>
</dbReference>
<dbReference type="PANTHER" id="PTHR30329">
    <property type="entry name" value="STATOR ELEMENT OF FLAGELLAR MOTOR COMPLEX"/>
    <property type="match status" value="1"/>
</dbReference>
<dbReference type="InterPro" id="IPR006664">
    <property type="entry name" value="OMP_bac"/>
</dbReference>
<evidence type="ECO:0000256" key="10">
    <source>
        <dbReference type="PROSITE-ProRule" id="PRU00473"/>
    </source>
</evidence>
<dbReference type="SUPFAM" id="SSF103088">
    <property type="entry name" value="OmpA-like"/>
    <property type="match status" value="1"/>
</dbReference>
<evidence type="ECO:0000259" key="12">
    <source>
        <dbReference type="PROSITE" id="PS51123"/>
    </source>
</evidence>
<accession>I7ZHY0</accession>
<dbReference type="STRING" id="1172194.WQQ_14990"/>